<feature type="transmembrane region" description="Helical" evidence="1">
    <location>
        <begin position="128"/>
        <end position="146"/>
    </location>
</feature>
<evidence type="ECO:0000313" key="3">
    <source>
        <dbReference type="EMBL" id="KAF9066023.1"/>
    </source>
</evidence>
<keyword evidence="1" id="KW-0472">Membrane</keyword>
<name>A0A9P5PLE7_9AGAR</name>
<comment type="caution">
    <text evidence="3">The sequence shown here is derived from an EMBL/GenBank/DDBJ whole genome shotgun (WGS) entry which is preliminary data.</text>
</comment>
<proteinExistence type="predicted"/>
<evidence type="ECO:0000256" key="1">
    <source>
        <dbReference type="SAM" id="Phobius"/>
    </source>
</evidence>
<feature type="domain" description="DUF7702" evidence="2">
    <location>
        <begin position="39"/>
        <end position="207"/>
    </location>
</feature>
<dbReference type="PANTHER" id="PTHR42109:SF2">
    <property type="entry name" value="INTEGRAL MEMBRANE PROTEIN"/>
    <property type="match status" value="1"/>
</dbReference>
<keyword evidence="1" id="KW-1133">Transmembrane helix</keyword>
<dbReference type="AlphaFoldDB" id="A0A9P5PLE7"/>
<accession>A0A9P5PLE7</accession>
<feature type="transmembrane region" description="Helical" evidence="1">
    <location>
        <begin position="16"/>
        <end position="37"/>
    </location>
</feature>
<dbReference type="PANTHER" id="PTHR42109">
    <property type="entry name" value="UNPLACED GENOMIC SCAFFOLD UM_SCAF_CONTIG_1.265, WHOLE GENOME SHOTGUN SEQUENCE"/>
    <property type="match status" value="1"/>
</dbReference>
<feature type="transmembrane region" description="Helical" evidence="1">
    <location>
        <begin position="76"/>
        <end position="97"/>
    </location>
</feature>
<dbReference type="InterPro" id="IPR056119">
    <property type="entry name" value="DUF7702"/>
</dbReference>
<feature type="transmembrane region" description="Helical" evidence="1">
    <location>
        <begin position="44"/>
        <end position="64"/>
    </location>
</feature>
<sequence>MTVTLDFPELFGWESIPAAAIFAVLYSPLFVVFLYKIIHERQRVLFTMTLFCLIRVAAFTLRAISIGVTSVGEDEGVFIATEVLFSVGFFGLLYSAYTLVLDRLELCDDNHPTSTIGDILHFARNRRLFRLALVVAMILGIVGIDMTSSNPTNSTGITLRKASAVVFLILTIVQVLQTTKTLEKPHVSLFFGVMALLLLVREVFTVATINDLSKANDEDLWYPLVALPEWLCAVIYTIPGLIPPKVDNPPDLPLYTQGYYQT</sequence>
<dbReference type="EMBL" id="JADNRY010000094">
    <property type="protein sequence ID" value="KAF9066023.1"/>
    <property type="molecule type" value="Genomic_DNA"/>
</dbReference>
<evidence type="ECO:0000259" key="2">
    <source>
        <dbReference type="Pfam" id="PF24800"/>
    </source>
</evidence>
<keyword evidence="4" id="KW-1185">Reference proteome</keyword>
<dbReference type="Pfam" id="PF24800">
    <property type="entry name" value="DUF7702"/>
    <property type="match status" value="1"/>
</dbReference>
<organism evidence="3 4">
    <name type="scientific">Rhodocollybia butyracea</name>
    <dbReference type="NCBI Taxonomy" id="206335"/>
    <lineage>
        <taxon>Eukaryota</taxon>
        <taxon>Fungi</taxon>
        <taxon>Dikarya</taxon>
        <taxon>Basidiomycota</taxon>
        <taxon>Agaricomycotina</taxon>
        <taxon>Agaricomycetes</taxon>
        <taxon>Agaricomycetidae</taxon>
        <taxon>Agaricales</taxon>
        <taxon>Marasmiineae</taxon>
        <taxon>Omphalotaceae</taxon>
        <taxon>Rhodocollybia</taxon>
    </lineage>
</organism>
<dbReference type="OrthoDB" id="5389493at2759"/>
<keyword evidence="1" id="KW-0812">Transmembrane</keyword>
<feature type="transmembrane region" description="Helical" evidence="1">
    <location>
        <begin position="158"/>
        <end position="176"/>
    </location>
</feature>
<dbReference type="Proteomes" id="UP000772434">
    <property type="component" value="Unassembled WGS sequence"/>
</dbReference>
<feature type="transmembrane region" description="Helical" evidence="1">
    <location>
        <begin position="188"/>
        <end position="209"/>
    </location>
</feature>
<protein>
    <recommendedName>
        <fullName evidence="2">DUF7702 domain-containing protein</fullName>
    </recommendedName>
</protein>
<reference evidence="3" key="1">
    <citation type="submission" date="2020-11" db="EMBL/GenBank/DDBJ databases">
        <authorList>
            <consortium name="DOE Joint Genome Institute"/>
            <person name="Ahrendt S."/>
            <person name="Riley R."/>
            <person name="Andreopoulos W."/>
            <person name="Labutti K."/>
            <person name="Pangilinan J."/>
            <person name="Ruiz-Duenas F.J."/>
            <person name="Barrasa J.M."/>
            <person name="Sanchez-Garcia M."/>
            <person name="Camarero S."/>
            <person name="Miyauchi S."/>
            <person name="Serrano A."/>
            <person name="Linde D."/>
            <person name="Babiker R."/>
            <person name="Drula E."/>
            <person name="Ayuso-Fernandez I."/>
            <person name="Pacheco R."/>
            <person name="Padilla G."/>
            <person name="Ferreira P."/>
            <person name="Barriuso J."/>
            <person name="Kellner H."/>
            <person name="Castanera R."/>
            <person name="Alfaro M."/>
            <person name="Ramirez L."/>
            <person name="Pisabarro A.G."/>
            <person name="Kuo A."/>
            <person name="Tritt A."/>
            <person name="Lipzen A."/>
            <person name="He G."/>
            <person name="Yan M."/>
            <person name="Ng V."/>
            <person name="Cullen D."/>
            <person name="Martin F."/>
            <person name="Rosso M.-N."/>
            <person name="Henrissat B."/>
            <person name="Hibbett D."/>
            <person name="Martinez A.T."/>
            <person name="Grigoriev I.V."/>
        </authorList>
    </citation>
    <scope>NUCLEOTIDE SEQUENCE</scope>
    <source>
        <strain evidence="3">AH 40177</strain>
    </source>
</reference>
<evidence type="ECO:0000313" key="4">
    <source>
        <dbReference type="Proteomes" id="UP000772434"/>
    </source>
</evidence>
<feature type="transmembrane region" description="Helical" evidence="1">
    <location>
        <begin position="221"/>
        <end position="242"/>
    </location>
</feature>
<gene>
    <name evidence="3" type="ORF">BDP27DRAFT_1424293</name>
</gene>